<dbReference type="Proteomes" id="UP000326537">
    <property type="component" value="Segment"/>
</dbReference>
<keyword evidence="2" id="KW-1185">Reference proteome</keyword>
<evidence type="ECO:0000313" key="1">
    <source>
        <dbReference type="EMBL" id="QFR59768.1"/>
    </source>
</evidence>
<sequence length="124" mass="14151">MLYFLTNDLRAGGKTVMCYEVSISNNPENIAELSRLGFSYIEHIPEAAPYIGVQLNTHAAVGRSYVSSDNPFIRIKYLPALLVLPTTKARIEYLWEEFLITEHVYKHLLCMDELVSGVKKRQDT</sequence>
<gene>
    <name evidence="1" type="ORF">VBApiPXC38_81</name>
</gene>
<dbReference type="EMBL" id="MN508356">
    <property type="protein sequence ID" value="QFR59768.1"/>
    <property type="molecule type" value="Genomic_DNA"/>
</dbReference>
<evidence type="ECO:0000313" key="2">
    <source>
        <dbReference type="Proteomes" id="UP000326537"/>
    </source>
</evidence>
<proteinExistence type="predicted"/>
<protein>
    <submittedName>
        <fullName evidence="1">Uncharacterized protein</fullName>
    </submittedName>
</protein>
<reference evidence="1 2" key="1">
    <citation type="submission" date="2019-09" db="EMBL/GenBank/DDBJ databases">
        <title>The characteristics and genome analysis of VB_ApiP_XC38, a novel N4-like phage Infecting Acinetobacter pittii.</title>
        <authorList>
            <person name="Cheng M."/>
        </authorList>
    </citation>
    <scope>NUCLEOTIDE SEQUENCE [LARGE SCALE GENOMIC DNA]</scope>
</reference>
<organism evidence="1 2">
    <name type="scientific">Acinetobacter phage VB_ApiP_XC38</name>
    <dbReference type="NCBI Taxonomy" id="2655002"/>
    <lineage>
        <taxon>Viruses</taxon>
        <taxon>Duplodnaviria</taxon>
        <taxon>Heunggongvirae</taxon>
        <taxon>Uroviricota</taxon>
        <taxon>Caudoviricetes</taxon>
        <taxon>Schitoviridae</taxon>
        <taxon>Exceevirus</taxon>
        <taxon>Exceevirus Xc38</taxon>
    </lineage>
</organism>
<name>A0A5P8PR54_9CAUD</name>
<accession>A0A5P8PR54</accession>